<dbReference type="Pfam" id="PF00392">
    <property type="entry name" value="GntR"/>
    <property type="match status" value="1"/>
</dbReference>
<dbReference type="EMBL" id="JBHSSM010000009">
    <property type="protein sequence ID" value="MFC6314556.1"/>
    <property type="molecule type" value="Genomic_DNA"/>
</dbReference>
<feature type="domain" description="HTH gntR-type" evidence="4">
    <location>
        <begin position="9"/>
        <end position="77"/>
    </location>
</feature>
<reference evidence="6" key="1">
    <citation type="journal article" date="2019" name="Int. J. Syst. Evol. Microbiol.">
        <title>The Global Catalogue of Microorganisms (GCM) 10K type strain sequencing project: providing services to taxonomists for standard genome sequencing and annotation.</title>
        <authorList>
            <consortium name="The Broad Institute Genomics Platform"/>
            <consortium name="The Broad Institute Genome Sequencing Center for Infectious Disease"/>
            <person name="Wu L."/>
            <person name="Ma J."/>
        </authorList>
    </citation>
    <scope>NUCLEOTIDE SEQUENCE [LARGE SCALE GENOMIC DNA]</scope>
    <source>
        <strain evidence="6">CCM 8897</strain>
    </source>
</reference>
<dbReference type="CDD" id="cd07377">
    <property type="entry name" value="WHTH_GntR"/>
    <property type="match status" value="1"/>
</dbReference>
<dbReference type="InterPro" id="IPR036388">
    <property type="entry name" value="WH-like_DNA-bd_sf"/>
</dbReference>
<evidence type="ECO:0000256" key="2">
    <source>
        <dbReference type="ARBA" id="ARBA00023125"/>
    </source>
</evidence>
<organism evidence="5 6">
    <name type="scientific">Lapidilactobacillus achengensis</name>
    <dbReference type="NCBI Taxonomy" id="2486000"/>
    <lineage>
        <taxon>Bacteria</taxon>
        <taxon>Bacillati</taxon>
        <taxon>Bacillota</taxon>
        <taxon>Bacilli</taxon>
        <taxon>Lactobacillales</taxon>
        <taxon>Lactobacillaceae</taxon>
        <taxon>Lapidilactobacillus</taxon>
    </lineage>
</organism>
<protein>
    <submittedName>
        <fullName evidence="5">GntR family transcriptional regulator</fullName>
    </submittedName>
</protein>
<gene>
    <name evidence="5" type="ORF">ACFQHW_03120</name>
</gene>
<dbReference type="SMART" id="SM00345">
    <property type="entry name" value="HTH_GNTR"/>
    <property type="match status" value="1"/>
</dbReference>
<evidence type="ECO:0000256" key="3">
    <source>
        <dbReference type="ARBA" id="ARBA00023163"/>
    </source>
</evidence>
<dbReference type="PROSITE" id="PS50949">
    <property type="entry name" value="HTH_GNTR"/>
    <property type="match status" value="1"/>
</dbReference>
<evidence type="ECO:0000259" key="4">
    <source>
        <dbReference type="PROSITE" id="PS50949"/>
    </source>
</evidence>
<dbReference type="RefSeq" id="WP_125601340.1">
    <property type="nucleotide sequence ID" value="NZ_JBHSSM010000009.1"/>
</dbReference>
<dbReference type="Gene3D" id="1.10.10.10">
    <property type="entry name" value="Winged helix-like DNA-binding domain superfamily/Winged helix DNA-binding domain"/>
    <property type="match status" value="1"/>
</dbReference>
<keyword evidence="6" id="KW-1185">Reference proteome</keyword>
<dbReference type="SUPFAM" id="SSF46785">
    <property type="entry name" value="Winged helix' DNA-binding domain"/>
    <property type="match status" value="1"/>
</dbReference>
<evidence type="ECO:0000313" key="6">
    <source>
        <dbReference type="Proteomes" id="UP001596310"/>
    </source>
</evidence>
<keyword evidence="1" id="KW-0805">Transcription regulation</keyword>
<sequence>MVAPNYSGLAIYERLALKIKTQVLQGVLQPSDKLPSVREMALQEQLNPNTVAKTYKLLEEQQVIYVEPGKGSFVSQMQTTADERTSTKFKAQFRHLIIAARAQGIQQVQLEQWLAEQFEEENHEA</sequence>
<dbReference type="PANTHER" id="PTHR38445:SF9">
    <property type="entry name" value="HTH-TYPE TRANSCRIPTIONAL REPRESSOR YTRA"/>
    <property type="match status" value="1"/>
</dbReference>
<evidence type="ECO:0000313" key="5">
    <source>
        <dbReference type="EMBL" id="MFC6314556.1"/>
    </source>
</evidence>
<keyword evidence="3" id="KW-0804">Transcription</keyword>
<dbReference type="PANTHER" id="PTHR38445">
    <property type="entry name" value="HTH-TYPE TRANSCRIPTIONAL REPRESSOR YTRA"/>
    <property type="match status" value="1"/>
</dbReference>
<accession>A0ABW1UMY5</accession>
<dbReference type="InterPro" id="IPR000524">
    <property type="entry name" value="Tscrpt_reg_HTH_GntR"/>
</dbReference>
<dbReference type="Proteomes" id="UP001596310">
    <property type="component" value="Unassembled WGS sequence"/>
</dbReference>
<proteinExistence type="predicted"/>
<dbReference type="InterPro" id="IPR036390">
    <property type="entry name" value="WH_DNA-bd_sf"/>
</dbReference>
<name>A0ABW1UMY5_9LACO</name>
<keyword evidence="2" id="KW-0238">DNA-binding</keyword>
<evidence type="ECO:0000256" key="1">
    <source>
        <dbReference type="ARBA" id="ARBA00023015"/>
    </source>
</evidence>
<comment type="caution">
    <text evidence="5">The sequence shown here is derived from an EMBL/GenBank/DDBJ whole genome shotgun (WGS) entry which is preliminary data.</text>
</comment>